<accession>A0ABS1BHF4</accession>
<evidence type="ECO:0000256" key="7">
    <source>
        <dbReference type="ARBA" id="ARBA00023295"/>
    </source>
</evidence>
<keyword evidence="8" id="KW-0624">Polysaccharide degradation</keyword>
<comment type="catalytic activity">
    <reaction evidence="1 10">
        <text>Hydrolysis of terminal, non-reducing beta-D-glucosyl residues with release of beta-D-glucose.</text>
        <dbReference type="EC" id="3.2.1.21"/>
    </reaction>
</comment>
<dbReference type="EC" id="3.2.1.21" evidence="3 10"/>
<name>A0ABS1BHF4_9SPHI</name>
<organism evidence="11 12">
    <name type="scientific">Pedobacter segetis</name>
    <dbReference type="NCBI Taxonomy" id="2793069"/>
    <lineage>
        <taxon>Bacteria</taxon>
        <taxon>Pseudomonadati</taxon>
        <taxon>Bacteroidota</taxon>
        <taxon>Sphingobacteriia</taxon>
        <taxon>Sphingobacteriales</taxon>
        <taxon>Sphingobacteriaceae</taxon>
        <taxon>Pedobacter</taxon>
    </lineage>
</organism>
<comment type="caution">
    <text evidence="11">The sequence shown here is derived from an EMBL/GenBank/DDBJ whole genome shotgun (WGS) entry which is preliminary data.</text>
</comment>
<dbReference type="InterPro" id="IPR017853">
    <property type="entry name" value="GH"/>
</dbReference>
<evidence type="ECO:0000256" key="8">
    <source>
        <dbReference type="ARBA" id="ARBA00023326"/>
    </source>
</evidence>
<keyword evidence="4 10" id="KW-0378">Hydrolase</keyword>
<gene>
    <name evidence="11" type="ORF">I5M32_01585</name>
</gene>
<protein>
    <recommendedName>
        <fullName evidence="3 10">Beta-glucosidase</fullName>
        <ecNumber evidence="3 10">3.2.1.21</ecNumber>
    </recommendedName>
</protein>
<evidence type="ECO:0000256" key="5">
    <source>
        <dbReference type="ARBA" id="ARBA00023001"/>
    </source>
</evidence>
<sequence length="454" mass="52211">MTDTFLPNNNFTKDHFGPRFKWGVSAAAYQIEGAYKEDGKGLSIWDTFTNTKGRIKGNQNANISSDFYHRYKEDIDLIKKLNIPNFRFSIAWARILPNGIGEINQAGIAYYHDVIDYCLGLGIEPWLTIYHWDLPAALEQKGGWTNREVIAWFEEFVAVCANNFGSKVKNWMVMNEPVVFTGAGYFLGLHAPGKRGMKNFLPAIHHAALAIAAGARVLRKIIPKANIGTTFSCSYLAPYRKLKRDKKAVERVDALLNRLFIEPLLGLGYPEKELPVLKGIKKISKPEDEKNLVFDFDFIGIQNYTREIIKNSWLIPYIKASLVKAENRKVQLTEMKWEVYPEAIYHMIKQFNKYPQIKKLLITENGAAFADKIINGEINDEMRTKYIQDNLKQVLRAKKEGLKIDGYFVWTLTDNFEWAEGYHPRFGLVHINFETQKRTVKNSGKWYGEFLAKS</sequence>
<evidence type="ECO:0000256" key="6">
    <source>
        <dbReference type="ARBA" id="ARBA00023277"/>
    </source>
</evidence>
<dbReference type="PROSITE" id="PS00653">
    <property type="entry name" value="GLYCOSYL_HYDROL_F1_2"/>
    <property type="match status" value="1"/>
</dbReference>
<evidence type="ECO:0000256" key="4">
    <source>
        <dbReference type="ARBA" id="ARBA00022801"/>
    </source>
</evidence>
<evidence type="ECO:0000313" key="12">
    <source>
        <dbReference type="Proteomes" id="UP000660024"/>
    </source>
</evidence>
<reference evidence="11 12" key="1">
    <citation type="submission" date="2020-12" db="EMBL/GenBank/DDBJ databases">
        <title>Bacterial novel species Pedobacter sp. SD-b isolated from soil.</title>
        <authorList>
            <person name="Jung H.-Y."/>
        </authorList>
    </citation>
    <scope>NUCLEOTIDE SEQUENCE [LARGE SCALE GENOMIC DNA]</scope>
    <source>
        <strain evidence="11 12">SD-b</strain>
    </source>
</reference>
<keyword evidence="5" id="KW-0136">Cellulose degradation</keyword>
<dbReference type="Pfam" id="PF00232">
    <property type="entry name" value="Glyco_hydro_1"/>
    <property type="match status" value="1"/>
</dbReference>
<comment type="similarity">
    <text evidence="2 10">Belongs to the glycosyl hydrolase 1 family.</text>
</comment>
<dbReference type="InterPro" id="IPR018120">
    <property type="entry name" value="Glyco_hydro_1_AS"/>
</dbReference>
<evidence type="ECO:0000256" key="10">
    <source>
        <dbReference type="RuleBase" id="RU361175"/>
    </source>
</evidence>
<dbReference type="Proteomes" id="UP000660024">
    <property type="component" value="Unassembled WGS sequence"/>
</dbReference>
<keyword evidence="6" id="KW-0119">Carbohydrate metabolism</keyword>
<keyword evidence="12" id="KW-1185">Reference proteome</keyword>
<keyword evidence="7 10" id="KW-0326">Glycosidase</keyword>
<dbReference type="NCBIfam" id="TIGR03356">
    <property type="entry name" value="BGL"/>
    <property type="match status" value="1"/>
</dbReference>
<evidence type="ECO:0000313" key="11">
    <source>
        <dbReference type="EMBL" id="MBK0381639.1"/>
    </source>
</evidence>
<dbReference type="PROSITE" id="PS00572">
    <property type="entry name" value="GLYCOSYL_HYDROL_F1_1"/>
    <property type="match status" value="1"/>
</dbReference>
<dbReference type="GO" id="GO:0004565">
    <property type="term" value="F:beta-galactosidase activity"/>
    <property type="evidence" value="ECO:0007669"/>
    <property type="project" value="UniProtKB-EC"/>
</dbReference>
<feature type="active site" description="Nucleophile" evidence="9">
    <location>
        <position position="364"/>
    </location>
</feature>
<dbReference type="InterPro" id="IPR033132">
    <property type="entry name" value="GH_1_N_CS"/>
</dbReference>
<dbReference type="PANTHER" id="PTHR10353">
    <property type="entry name" value="GLYCOSYL HYDROLASE"/>
    <property type="match status" value="1"/>
</dbReference>
<dbReference type="PANTHER" id="PTHR10353:SF36">
    <property type="entry name" value="LP05116P"/>
    <property type="match status" value="1"/>
</dbReference>
<dbReference type="InterPro" id="IPR001360">
    <property type="entry name" value="Glyco_hydro_1"/>
</dbReference>
<dbReference type="PRINTS" id="PR00131">
    <property type="entry name" value="GLHYDRLASE1"/>
</dbReference>
<evidence type="ECO:0000256" key="9">
    <source>
        <dbReference type="PROSITE-ProRule" id="PRU10055"/>
    </source>
</evidence>
<dbReference type="SUPFAM" id="SSF51445">
    <property type="entry name" value="(Trans)glycosidases"/>
    <property type="match status" value="1"/>
</dbReference>
<proteinExistence type="inferred from homology"/>
<evidence type="ECO:0000256" key="3">
    <source>
        <dbReference type="ARBA" id="ARBA00012744"/>
    </source>
</evidence>
<dbReference type="Gene3D" id="3.20.20.80">
    <property type="entry name" value="Glycosidases"/>
    <property type="match status" value="1"/>
</dbReference>
<dbReference type="RefSeq" id="WP_200584387.1">
    <property type="nucleotide sequence ID" value="NZ_JAEHFY010000002.1"/>
</dbReference>
<evidence type="ECO:0000256" key="1">
    <source>
        <dbReference type="ARBA" id="ARBA00000448"/>
    </source>
</evidence>
<dbReference type="InterPro" id="IPR017736">
    <property type="entry name" value="Glyco_hydro_1_beta-glucosidase"/>
</dbReference>
<dbReference type="EMBL" id="JAEHFY010000002">
    <property type="protein sequence ID" value="MBK0381639.1"/>
    <property type="molecule type" value="Genomic_DNA"/>
</dbReference>
<evidence type="ECO:0000256" key="2">
    <source>
        <dbReference type="ARBA" id="ARBA00010838"/>
    </source>
</evidence>